<dbReference type="SMART" id="SM00271">
    <property type="entry name" value="DnaJ"/>
    <property type="match status" value="1"/>
</dbReference>
<dbReference type="InterPro" id="IPR018253">
    <property type="entry name" value="DnaJ_domain_CS"/>
</dbReference>
<evidence type="ECO:0000313" key="2">
    <source>
        <dbReference type="EMBL" id="OLQ14040.1"/>
    </source>
</evidence>
<dbReference type="InterPro" id="IPR001623">
    <property type="entry name" value="DnaJ_domain"/>
</dbReference>
<dbReference type="CDD" id="cd06257">
    <property type="entry name" value="DnaJ"/>
    <property type="match status" value="1"/>
</dbReference>
<dbReference type="PROSITE" id="PS00636">
    <property type="entry name" value="DNAJ_1"/>
    <property type="match status" value="1"/>
</dbReference>
<dbReference type="PROSITE" id="PS50076">
    <property type="entry name" value="DNAJ_2"/>
    <property type="match status" value="1"/>
</dbReference>
<evidence type="ECO:0000313" key="3">
    <source>
        <dbReference type="Proteomes" id="UP000186817"/>
    </source>
</evidence>
<dbReference type="InterPro" id="IPR008971">
    <property type="entry name" value="HSP40/DnaJ_pept-bd"/>
</dbReference>
<dbReference type="EMBL" id="LSRX01000020">
    <property type="protein sequence ID" value="OLQ14040.1"/>
    <property type="molecule type" value="Genomic_DNA"/>
</dbReference>
<dbReference type="PANTHER" id="PTHR43888">
    <property type="entry name" value="DNAJ-LIKE-2, ISOFORM A-RELATED"/>
    <property type="match status" value="1"/>
</dbReference>
<dbReference type="PRINTS" id="PR00625">
    <property type="entry name" value="JDOMAIN"/>
</dbReference>
<dbReference type="SUPFAM" id="SSF49493">
    <property type="entry name" value="HSP40/DnaJ peptide-binding domain"/>
    <property type="match status" value="1"/>
</dbReference>
<dbReference type="Gene3D" id="2.60.260.20">
    <property type="entry name" value="Urease metallochaperone UreE, N-terminal domain"/>
    <property type="match status" value="1"/>
</dbReference>
<dbReference type="Gene3D" id="1.10.287.110">
    <property type="entry name" value="DnaJ domain"/>
    <property type="match status" value="1"/>
</dbReference>
<dbReference type="Proteomes" id="UP000186817">
    <property type="component" value="Unassembled WGS sequence"/>
</dbReference>
<protein>
    <submittedName>
        <fullName evidence="2">Mitochondrial protein import protein mas5</fullName>
    </submittedName>
</protein>
<dbReference type="GO" id="GO:0006457">
    <property type="term" value="P:protein folding"/>
    <property type="evidence" value="ECO:0007669"/>
    <property type="project" value="InterPro"/>
</dbReference>
<feature type="domain" description="J" evidence="1">
    <location>
        <begin position="150"/>
        <end position="215"/>
    </location>
</feature>
<proteinExistence type="predicted"/>
<dbReference type="AlphaFoldDB" id="A0A1Q9F2W5"/>
<dbReference type="InterPro" id="IPR002939">
    <property type="entry name" value="DnaJ_C"/>
</dbReference>
<dbReference type="InterPro" id="IPR044713">
    <property type="entry name" value="DNJA1/2-like"/>
</dbReference>
<dbReference type="OrthoDB" id="550424at2759"/>
<dbReference type="GO" id="GO:0051082">
    <property type="term" value="F:unfolded protein binding"/>
    <property type="evidence" value="ECO:0007669"/>
    <property type="project" value="InterPro"/>
</dbReference>
<reference evidence="2 3" key="1">
    <citation type="submission" date="2016-02" db="EMBL/GenBank/DDBJ databases">
        <title>Genome analysis of coral dinoflagellate symbionts highlights evolutionary adaptations to a symbiotic lifestyle.</title>
        <authorList>
            <person name="Aranda M."/>
            <person name="Li Y."/>
            <person name="Liew Y.J."/>
            <person name="Baumgarten S."/>
            <person name="Simakov O."/>
            <person name="Wilson M."/>
            <person name="Piel J."/>
            <person name="Ashoor H."/>
            <person name="Bougouffa S."/>
            <person name="Bajic V.B."/>
            <person name="Ryu T."/>
            <person name="Ravasi T."/>
            <person name="Bayer T."/>
            <person name="Micklem G."/>
            <person name="Kim H."/>
            <person name="Bhak J."/>
            <person name="Lajeunesse T.C."/>
            <person name="Voolstra C.R."/>
        </authorList>
    </citation>
    <scope>NUCLEOTIDE SEQUENCE [LARGE SCALE GENOMIC DNA]</scope>
    <source>
        <strain evidence="2 3">CCMP2467</strain>
    </source>
</reference>
<dbReference type="GO" id="GO:0030544">
    <property type="term" value="F:Hsp70 protein binding"/>
    <property type="evidence" value="ECO:0007669"/>
    <property type="project" value="InterPro"/>
</dbReference>
<organism evidence="2 3">
    <name type="scientific">Symbiodinium microadriaticum</name>
    <name type="common">Dinoflagellate</name>
    <name type="synonym">Zooxanthella microadriatica</name>
    <dbReference type="NCBI Taxonomy" id="2951"/>
    <lineage>
        <taxon>Eukaryota</taxon>
        <taxon>Sar</taxon>
        <taxon>Alveolata</taxon>
        <taxon>Dinophyceae</taxon>
        <taxon>Suessiales</taxon>
        <taxon>Symbiodiniaceae</taxon>
        <taxon>Symbiodinium</taxon>
    </lineage>
</organism>
<sequence>MGTCTPGEDFRCVRWRQTAGCNPKGAREKEGDQSCEEEISTGRSGYCQCTLNGQKIQARAVTCDHRPLRCATECLQAERYTCISWRQTGNCSADGLREPEKDKPCSASIPPTMSGYCECGAGRIVRKPGCSHGEWSEPFSCADECASEATLYEELGLDSGASDKEIKQAWRKLSLKYHPDKTQNDPTLSARFAQIREAYEILGDEDKRAVFDAAGLHMLFQSAANKVEKGPATNSEVSVTLEQLYNGQEIQATVPRILICRGCVDQVTERCRKCTHKCANELEIRHVRMSGTNMVMQQQVQVPSKEKCRVQQNRLAISIERGMSAGDTMIFKHQGEQQPKKIPGDVVVKLKEVRHPTFRRAGADLHTDVNVTLKEAVFLS</sequence>
<dbReference type="Pfam" id="PF00226">
    <property type="entry name" value="DnaJ"/>
    <property type="match status" value="1"/>
</dbReference>
<gene>
    <name evidence="2" type="primary">mas5</name>
    <name evidence="2" type="ORF">AK812_SmicGene1829</name>
</gene>
<comment type="caution">
    <text evidence="2">The sequence shown here is derived from an EMBL/GenBank/DDBJ whole genome shotgun (WGS) entry which is preliminary data.</text>
</comment>
<evidence type="ECO:0000259" key="1">
    <source>
        <dbReference type="PROSITE" id="PS50076"/>
    </source>
</evidence>
<name>A0A1Q9F2W5_SYMMI</name>
<dbReference type="Pfam" id="PF01556">
    <property type="entry name" value="DnaJ_C"/>
    <property type="match status" value="1"/>
</dbReference>
<dbReference type="SUPFAM" id="SSF46565">
    <property type="entry name" value="Chaperone J-domain"/>
    <property type="match status" value="1"/>
</dbReference>
<keyword evidence="3" id="KW-1185">Reference proteome</keyword>
<dbReference type="InterPro" id="IPR036869">
    <property type="entry name" value="J_dom_sf"/>
</dbReference>
<accession>A0A1Q9F2W5</accession>